<dbReference type="PANTHER" id="PTHR48017">
    <property type="entry name" value="OS05G0424000 PROTEIN-RELATED"/>
    <property type="match status" value="1"/>
</dbReference>
<comment type="subcellular location">
    <subcellularLocation>
        <location evidence="1">Membrane</location>
    </subcellularLocation>
</comment>
<feature type="transmembrane region" description="Helical" evidence="11">
    <location>
        <begin position="432"/>
        <end position="454"/>
    </location>
</feature>
<feature type="region of interest" description="Disordered" evidence="10">
    <location>
        <begin position="610"/>
        <end position="629"/>
    </location>
</feature>
<feature type="compositionally biased region" description="Low complexity" evidence="10">
    <location>
        <begin position="613"/>
        <end position="629"/>
    </location>
</feature>
<keyword evidence="2" id="KW-0813">Transport</keyword>
<evidence type="ECO:0000256" key="2">
    <source>
        <dbReference type="ARBA" id="ARBA00022448"/>
    </source>
</evidence>
<dbReference type="Pfam" id="PF07496">
    <property type="entry name" value="zf-CW"/>
    <property type="match status" value="1"/>
</dbReference>
<evidence type="ECO:0000256" key="1">
    <source>
        <dbReference type="ARBA" id="ARBA00004370"/>
    </source>
</evidence>
<dbReference type="EMBL" id="CP126223">
    <property type="protein sequence ID" value="WIA23481.1"/>
    <property type="molecule type" value="Genomic_DNA"/>
</dbReference>
<feature type="transmembrane region" description="Helical" evidence="11">
    <location>
        <begin position="638"/>
        <end position="671"/>
    </location>
</feature>
<organism evidence="13 14">
    <name type="scientific">Tetradesmus obliquus</name>
    <name type="common">Green alga</name>
    <name type="synonym">Acutodesmus obliquus</name>
    <dbReference type="NCBI Taxonomy" id="3088"/>
    <lineage>
        <taxon>Eukaryota</taxon>
        <taxon>Viridiplantae</taxon>
        <taxon>Chlorophyta</taxon>
        <taxon>core chlorophytes</taxon>
        <taxon>Chlorophyceae</taxon>
        <taxon>CS clade</taxon>
        <taxon>Sphaeropleales</taxon>
        <taxon>Scenedesmaceae</taxon>
        <taxon>Tetradesmus</taxon>
    </lineage>
</organism>
<evidence type="ECO:0000313" key="14">
    <source>
        <dbReference type="Proteomes" id="UP001244341"/>
    </source>
</evidence>
<evidence type="ECO:0000256" key="4">
    <source>
        <dbReference type="ARBA" id="ARBA00022723"/>
    </source>
</evidence>
<evidence type="ECO:0000256" key="3">
    <source>
        <dbReference type="ARBA" id="ARBA00022692"/>
    </source>
</evidence>
<dbReference type="Pfam" id="PF01490">
    <property type="entry name" value="Aa_trans"/>
    <property type="match status" value="1"/>
</dbReference>
<keyword evidence="6" id="KW-0862">Zinc</keyword>
<keyword evidence="8 11" id="KW-1133">Transmembrane helix</keyword>
<evidence type="ECO:0000256" key="9">
    <source>
        <dbReference type="ARBA" id="ARBA00023136"/>
    </source>
</evidence>
<reference evidence="13 14" key="1">
    <citation type="submission" date="2023-05" db="EMBL/GenBank/DDBJ databases">
        <title>A 100% complete, gapless, phased diploid assembly of the Scenedesmus obliquus UTEX 3031 genome.</title>
        <authorList>
            <person name="Biondi T.C."/>
            <person name="Hanschen E.R."/>
            <person name="Kwon T."/>
            <person name="Eng W."/>
            <person name="Kruse C.P.S."/>
            <person name="Koehler S.I."/>
            <person name="Kunde Y."/>
            <person name="Gleasner C.D."/>
            <person name="You Mak K.T."/>
            <person name="Polle J."/>
            <person name="Hovde B.T."/>
            <person name="Starkenburg S.R."/>
        </authorList>
    </citation>
    <scope>NUCLEOTIDE SEQUENCE [LARGE SCALE GENOMIC DNA]</scope>
    <source>
        <strain evidence="13 14">DOE0152z</strain>
    </source>
</reference>
<protein>
    <recommendedName>
        <fullName evidence="12">CW-type domain-containing protein</fullName>
    </recommendedName>
</protein>
<evidence type="ECO:0000259" key="12">
    <source>
        <dbReference type="PROSITE" id="PS51050"/>
    </source>
</evidence>
<feature type="transmembrane region" description="Helical" evidence="11">
    <location>
        <begin position="519"/>
        <end position="540"/>
    </location>
</feature>
<accession>A0ABY8UT24</accession>
<proteinExistence type="predicted"/>
<dbReference type="PROSITE" id="PS51050">
    <property type="entry name" value="ZF_CW"/>
    <property type="match status" value="1"/>
</dbReference>
<evidence type="ECO:0000256" key="6">
    <source>
        <dbReference type="ARBA" id="ARBA00022833"/>
    </source>
</evidence>
<feature type="compositionally biased region" description="Low complexity" evidence="10">
    <location>
        <begin position="113"/>
        <end position="145"/>
    </location>
</feature>
<evidence type="ECO:0000256" key="8">
    <source>
        <dbReference type="ARBA" id="ARBA00022989"/>
    </source>
</evidence>
<feature type="transmembrane region" description="Helical" evidence="11">
    <location>
        <begin position="691"/>
        <end position="719"/>
    </location>
</feature>
<feature type="transmembrane region" description="Helical" evidence="11">
    <location>
        <begin position="560"/>
        <end position="578"/>
    </location>
</feature>
<feature type="domain" description="CW-type" evidence="12">
    <location>
        <begin position="30"/>
        <end position="84"/>
    </location>
</feature>
<dbReference type="Gene3D" id="3.30.40.100">
    <property type="match status" value="1"/>
</dbReference>
<evidence type="ECO:0000256" key="7">
    <source>
        <dbReference type="ARBA" id="ARBA00022970"/>
    </source>
</evidence>
<keyword evidence="9 11" id="KW-0472">Membrane</keyword>
<keyword evidence="3 11" id="KW-0812">Transmembrane</keyword>
<dbReference type="InterPro" id="IPR013057">
    <property type="entry name" value="AA_transpt_TM"/>
</dbReference>
<dbReference type="Proteomes" id="UP001244341">
    <property type="component" value="Chromosome 16b"/>
</dbReference>
<feature type="transmembrane region" description="Helical" evidence="11">
    <location>
        <begin position="278"/>
        <end position="300"/>
    </location>
</feature>
<keyword evidence="4" id="KW-0479">Metal-binding</keyword>
<feature type="transmembrane region" description="Helical" evidence="11">
    <location>
        <begin position="474"/>
        <end position="498"/>
    </location>
</feature>
<evidence type="ECO:0000256" key="10">
    <source>
        <dbReference type="SAM" id="MobiDB-lite"/>
    </source>
</evidence>
<keyword evidence="5" id="KW-0863">Zinc-finger</keyword>
<evidence type="ECO:0000256" key="5">
    <source>
        <dbReference type="ARBA" id="ARBA00022771"/>
    </source>
</evidence>
<evidence type="ECO:0000313" key="13">
    <source>
        <dbReference type="EMBL" id="WIA23481.1"/>
    </source>
</evidence>
<sequence>MRGKGKGQVARFDALATLQQSLSAQLNKPKLIEEVWVQCDKPNCKKWRKLPPGSKAPPDNVEWDCSLNPDPYRNSCDIPEEDYSDDDWEQREEDRKQQAAAAPTQPSYSKVKQQQFQQYPQQQQQQPYQEQYQQPYQQQQQQYQPELAGSKRRKSGELYAAGDYEWGGTKKRKRKAAAPQRLPHFFATEQEEQQQLAMACQRILDNAGLWDPAACPAAAAAAAAISAKAPQPAAMQLALPLWMVDSASKDVEDAAAAPGLQGVEAEQLAEPHTGRTSWPVAACHIVTVFLGPGVLALPYITSRLGWAGSTAGLLCCFCLTLWTSGLLADVYQVDGRRHGRYDIAVCSILGKRHGLFLVISQHVNLTLANIGFQIAAADACSVIAGTICRSRSNSTPLLAAGQCWNNRTVLTIAVGVAQLLLSQMRNLQAARVTSAVGGAAAVVFCIITLGLAASKAGNRQGTLTGYNAPAAAKVLSAFNALGSICFGLNAPIITLEVADTLRQPPAAAAAAAAAAMKKSLALGLGTCLLLFALCGGLGYAALGDGVSGNLLLAFQDDAPAWVIILGSLMVVLSMVPAYQVCCQPTFAAFEDSRLLSRIAGCCSCCNSCTSKDSANSNSSCRRSGSGSSSTRNAWIVSLLFRCVYVAFTTLIAVALPFFAVILGLVAALTFYQTGVMYPVLLHRRAFPRRPAAVFVVNGVLLLAAAVTAMVVVGSVAVVVMSAAKLSPLRVL</sequence>
<gene>
    <name evidence="13" type="ORF">OEZ85_000226</name>
</gene>
<keyword evidence="14" id="KW-1185">Reference proteome</keyword>
<feature type="compositionally biased region" description="Acidic residues" evidence="10">
    <location>
        <begin position="78"/>
        <end position="91"/>
    </location>
</feature>
<dbReference type="InterPro" id="IPR011124">
    <property type="entry name" value="Znf_CW"/>
</dbReference>
<feature type="region of interest" description="Disordered" evidence="10">
    <location>
        <begin position="44"/>
        <end position="155"/>
    </location>
</feature>
<name>A0ABY8UT24_TETOB</name>
<feature type="transmembrane region" description="Helical" evidence="11">
    <location>
        <begin position="306"/>
        <end position="331"/>
    </location>
</feature>
<evidence type="ECO:0000256" key="11">
    <source>
        <dbReference type="SAM" id="Phobius"/>
    </source>
</evidence>
<keyword evidence="7" id="KW-0029">Amino-acid transport</keyword>